<protein>
    <recommendedName>
        <fullName evidence="2">pH-response regulator protein palC</fullName>
    </recommendedName>
</protein>
<feature type="domain" description="BRO1" evidence="3">
    <location>
        <begin position="21"/>
        <end position="412"/>
    </location>
</feature>
<name>A0A7S0AH76_9STRA</name>
<dbReference type="GO" id="GO:0071467">
    <property type="term" value="P:cellular response to pH"/>
    <property type="evidence" value="ECO:0007669"/>
    <property type="project" value="InterPro"/>
</dbReference>
<dbReference type="PANTHER" id="PTHR40463:SF1">
    <property type="entry name" value="PH-RESPONSE REGULATOR PROTEIN PALC"/>
    <property type="match status" value="1"/>
</dbReference>
<dbReference type="InterPro" id="IPR037505">
    <property type="entry name" value="pH-resp_palC"/>
</dbReference>
<proteinExistence type="inferred from homology"/>
<evidence type="ECO:0000259" key="3">
    <source>
        <dbReference type="PROSITE" id="PS51180"/>
    </source>
</evidence>
<evidence type="ECO:0000256" key="2">
    <source>
        <dbReference type="ARBA" id="ARBA00022193"/>
    </source>
</evidence>
<dbReference type="PROSITE" id="PS51180">
    <property type="entry name" value="BRO1"/>
    <property type="match status" value="1"/>
</dbReference>
<reference evidence="4" key="1">
    <citation type="submission" date="2021-01" db="EMBL/GenBank/DDBJ databases">
        <authorList>
            <person name="Corre E."/>
            <person name="Pelletier E."/>
            <person name="Niang G."/>
            <person name="Scheremetjew M."/>
            <person name="Finn R."/>
            <person name="Kale V."/>
            <person name="Holt S."/>
            <person name="Cochrane G."/>
            <person name="Meng A."/>
            <person name="Brown T."/>
            <person name="Cohen L."/>
        </authorList>
    </citation>
    <scope>NUCLEOTIDE SEQUENCE</scope>
    <source>
        <strain evidence="4">CCMP3303</strain>
    </source>
</reference>
<dbReference type="AlphaFoldDB" id="A0A7S0AH76"/>
<accession>A0A7S0AH76</accession>
<evidence type="ECO:0000313" key="4">
    <source>
        <dbReference type="EMBL" id="CAD8362419.1"/>
    </source>
</evidence>
<dbReference type="GO" id="GO:0005886">
    <property type="term" value="C:plasma membrane"/>
    <property type="evidence" value="ECO:0007669"/>
    <property type="project" value="TreeGrafter"/>
</dbReference>
<gene>
    <name evidence="4" type="ORF">MPOL1434_LOCUS1926</name>
</gene>
<dbReference type="InterPro" id="IPR038499">
    <property type="entry name" value="BRO1_sf"/>
</dbReference>
<comment type="similarity">
    <text evidence="1">Belongs to the palC family.</text>
</comment>
<dbReference type="Gene3D" id="1.25.40.280">
    <property type="entry name" value="alix/aip1 like domains"/>
    <property type="match status" value="1"/>
</dbReference>
<dbReference type="SMART" id="SM01041">
    <property type="entry name" value="BRO1"/>
    <property type="match status" value="1"/>
</dbReference>
<sequence>MSTAISSSDLDAIVGFSTASHPFRLPKINAGSNTSFIRSFKTVASHPSAQELMLRADHSREALATALVSGSGCKIVSAASTYVPQIYEVMVTCIAQPDMARLDDRLVFEWTSSLEVEAKRGKKQVFYKSEAMMYDMVLTIASQAFAEAQLANADAKAEQYVEATKHYKSASGAMSFLANEQLPKWAGQGNDVFDHNLPCETSIEVCEAFAQMFLAMAQQMAVATVLRKPGEPNLGLLAKLSLGVAEKFEECLAIFRGKATKQLPRIDPSIIAYVEAQGKFHRSLSECYQARCMWDKILLGELLTGYGTAIVMLRESIAVLGKLPKGSLSKSDLNALLKHLKTVLASWEKDNNTIYFEQPPKSVSEDQKLSQGTFMVKAEEYIFVENAAPVPLMLPARKMPLNSLMRGIGIRG</sequence>
<evidence type="ECO:0000256" key="1">
    <source>
        <dbReference type="ARBA" id="ARBA00010997"/>
    </source>
</evidence>
<organism evidence="4">
    <name type="scientific">Minutocellus polymorphus</name>
    <dbReference type="NCBI Taxonomy" id="265543"/>
    <lineage>
        <taxon>Eukaryota</taxon>
        <taxon>Sar</taxon>
        <taxon>Stramenopiles</taxon>
        <taxon>Ochrophyta</taxon>
        <taxon>Bacillariophyta</taxon>
        <taxon>Mediophyceae</taxon>
        <taxon>Cymatosirophycidae</taxon>
        <taxon>Cymatosirales</taxon>
        <taxon>Cymatosiraceae</taxon>
        <taxon>Minutocellus</taxon>
    </lineage>
</organism>
<dbReference type="InterPro" id="IPR004328">
    <property type="entry name" value="BRO1_dom"/>
</dbReference>
<dbReference type="PANTHER" id="PTHR40463">
    <property type="entry name" value="PH-RESPONSE REGULATOR PROTEIN PALC"/>
    <property type="match status" value="1"/>
</dbReference>
<dbReference type="Pfam" id="PF03097">
    <property type="entry name" value="BRO1"/>
    <property type="match status" value="1"/>
</dbReference>
<dbReference type="EMBL" id="HBEJ01003257">
    <property type="protein sequence ID" value="CAD8362419.1"/>
    <property type="molecule type" value="Transcribed_RNA"/>
</dbReference>